<feature type="transmembrane region" description="Helical" evidence="6">
    <location>
        <begin position="70"/>
        <end position="90"/>
    </location>
</feature>
<accession>A0AAV2IN34</accession>
<sequence>RLPIFQGPSSSFLVPLLALQRDPVWQCKKTQPSTQNEESWLSNVTVATNASSIGEQFDPLAGIMWRLQEMAGALMVASLVEVLLGGFGLLGLMLRFIGPITVACTISLIGVSLFRLPTIYSRPNFIVALSCMVLVMIFILYLPKVKVPLPRIGKGSKSKPRPRFAVFQLIPILLGVIIMWIVVWILTLCNVFTDDKKDEGYMVRADAKLDIIHSSDWFHFTYPGSQFGSPKLNVALTIGFLVSCMSSVVESVGDYYAAQQACELSKVPDHAISRGILVEGIGSVISGAVGAGHATTSYSGNIAVLTLSKTVSRVVMYVAGGLLIFVSLFGKVGAALTTIPNPILGGVLMIIVGTLLSIGLSSLRDVDMTSSRNLLVVGLPFMAGIVVPAGLEMYPNLINTGVEEADRTINVILGTPMFLGGFLAMFLDNTVPG</sequence>
<proteinExistence type="inferred from homology"/>
<evidence type="ECO:0000256" key="1">
    <source>
        <dbReference type="ARBA" id="ARBA00004141"/>
    </source>
</evidence>
<gene>
    <name evidence="7" type="ORF">GSLYS_00021880001</name>
</gene>
<evidence type="ECO:0000313" key="8">
    <source>
        <dbReference type="Proteomes" id="UP001497497"/>
    </source>
</evidence>
<dbReference type="EMBL" id="CAXITT010001439">
    <property type="protein sequence ID" value="CAL1548563.1"/>
    <property type="molecule type" value="Genomic_DNA"/>
</dbReference>
<evidence type="ECO:0000256" key="6">
    <source>
        <dbReference type="SAM" id="Phobius"/>
    </source>
</evidence>
<evidence type="ECO:0000256" key="3">
    <source>
        <dbReference type="ARBA" id="ARBA00022692"/>
    </source>
</evidence>
<feature type="transmembrane region" description="Helical" evidence="6">
    <location>
        <begin position="314"/>
        <end position="336"/>
    </location>
</feature>
<feature type="transmembrane region" description="Helical" evidence="6">
    <location>
        <begin position="126"/>
        <end position="144"/>
    </location>
</feature>
<feature type="transmembrane region" description="Helical" evidence="6">
    <location>
        <begin position="373"/>
        <end position="391"/>
    </location>
</feature>
<dbReference type="PANTHER" id="PTHR11119">
    <property type="entry name" value="XANTHINE-URACIL / VITAMIN C PERMEASE FAMILY MEMBER"/>
    <property type="match status" value="1"/>
</dbReference>
<evidence type="ECO:0000256" key="2">
    <source>
        <dbReference type="ARBA" id="ARBA00008821"/>
    </source>
</evidence>
<keyword evidence="4 6" id="KW-1133">Transmembrane helix</keyword>
<feature type="transmembrane region" description="Helical" evidence="6">
    <location>
        <begin position="411"/>
        <end position="427"/>
    </location>
</feature>
<evidence type="ECO:0000313" key="7">
    <source>
        <dbReference type="EMBL" id="CAL1548563.1"/>
    </source>
</evidence>
<dbReference type="Pfam" id="PF00860">
    <property type="entry name" value="Xan_ur_permease"/>
    <property type="match status" value="1"/>
</dbReference>
<reference evidence="7 8" key="1">
    <citation type="submission" date="2024-04" db="EMBL/GenBank/DDBJ databases">
        <authorList>
            <consortium name="Genoscope - CEA"/>
            <person name="William W."/>
        </authorList>
    </citation>
    <scope>NUCLEOTIDE SEQUENCE [LARGE SCALE GENOMIC DNA]</scope>
</reference>
<dbReference type="GO" id="GO:0022857">
    <property type="term" value="F:transmembrane transporter activity"/>
    <property type="evidence" value="ECO:0007669"/>
    <property type="project" value="InterPro"/>
</dbReference>
<evidence type="ECO:0000256" key="5">
    <source>
        <dbReference type="ARBA" id="ARBA00023136"/>
    </source>
</evidence>
<keyword evidence="5 6" id="KW-0472">Membrane</keyword>
<dbReference type="Proteomes" id="UP001497497">
    <property type="component" value="Unassembled WGS sequence"/>
</dbReference>
<feature type="non-terminal residue" evidence="7">
    <location>
        <position position="1"/>
    </location>
</feature>
<dbReference type="InterPro" id="IPR006043">
    <property type="entry name" value="NCS2"/>
</dbReference>
<dbReference type="AlphaFoldDB" id="A0AAV2IN34"/>
<feature type="non-terminal residue" evidence="7">
    <location>
        <position position="433"/>
    </location>
</feature>
<organism evidence="7 8">
    <name type="scientific">Lymnaea stagnalis</name>
    <name type="common">Great pond snail</name>
    <name type="synonym">Helix stagnalis</name>
    <dbReference type="NCBI Taxonomy" id="6523"/>
    <lineage>
        <taxon>Eukaryota</taxon>
        <taxon>Metazoa</taxon>
        <taxon>Spiralia</taxon>
        <taxon>Lophotrochozoa</taxon>
        <taxon>Mollusca</taxon>
        <taxon>Gastropoda</taxon>
        <taxon>Heterobranchia</taxon>
        <taxon>Euthyneura</taxon>
        <taxon>Panpulmonata</taxon>
        <taxon>Hygrophila</taxon>
        <taxon>Lymnaeoidea</taxon>
        <taxon>Lymnaeidae</taxon>
        <taxon>Lymnaea</taxon>
    </lineage>
</organism>
<keyword evidence="8" id="KW-1185">Reference proteome</keyword>
<dbReference type="GO" id="GO:0016020">
    <property type="term" value="C:membrane"/>
    <property type="evidence" value="ECO:0007669"/>
    <property type="project" value="UniProtKB-SubCell"/>
</dbReference>
<comment type="similarity">
    <text evidence="2">Belongs to the nucleobase:cation symporter-2 (NCS2) (TC 2.A.40) family.</text>
</comment>
<feature type="transmembrane region" description="Helical" evidence="6">
    <location>
        <begin position="96"/>
        <end position="114"/>
    </location>
</feature>
<comment type="subcellular location">
    <subcellularLocation>
        <location evidence="1">Membrane</location>
        <topology evidence="1">Multi-pass membrane protein</topology>
    </subcellularLocation>
</comment>
<feature type="transmembrane region" description="Helical" evidence="6">
    <location>
        <begin position="342"/>
        <end position="361"/>
    </location>
</feature>
<name>A0AAV2IN34_LYMST</name>
<protein>
    <submittedName>
        <fullName evidence="7">Uncharacterized protein</fullName>
    </submittedName>
</protein>
<comment type="caution">
    <text evidence="7">The sequence shown here is derived from an EMBL/GenBank/DDBJ whole genome shotgun (WGS) entry which is preliminary data.</text>
</comment>
<feature type="transmembrane region" description="Helical" evidence="6">
    <location>
        <begin position="164"/>
        <end position="192"/>
    </location>
</feature>
<keyword evidence="3 6" id="KW-0812">Transmembrane</keyword>
<evidence type="ECO:0000256" key="4">
    <source>
        <dbReference type="ARBA" id="ARBA00022989"/>
    </source>
</evidence>